<evidence type="ECO:0000313" key="1">
    <source>
        <dbReference type="EMBL" id="VWB11803.1"/>
    </source>
</evidence>
<dbReference type="EMBL" id="CABVQD010000001">
    <property type="protein sequence ID" value="VWB11803.1"/>
    <property type="molecule type" value="Genomic_DNA"/>
</dbReference>
<dbReference type="AlphaFoldDB" id="A0A6J5DAU0"/>
<accession>A0A6J5DAU0</accession>
<dbReference type="SUPFAM" id="SSF56281">
    <property type="entry name" value="Metallo-hydrolase/oxidoreductase"/>
    <property type="match status" value="2"/>
</dbReference>
<protein>
    <recommendedName>
        <fullName evidence="3">Metallo-beta-lactamase domain-containing protein</fullName>
    </recommendedName>
</protein>
<sequence>MDERLRHDALRGHILFYSVDRNQFSIGQGGFHSTVVHAGSARFSVVVDCGGGSLKTRKPLIETFTGGVPTQHDILAISHLDLDHIDGVPELTQTAQFRYVFLPHVDEHAYARWMTTRLAFEVEEDAEAGSIVRSIDIVTGLYDGRYGHPVIVRDAGPVEPGGARDDRDAANPLMPDALRKLLDGAAAVLPSTTSIGLVDIDWAFRFYSYEWTCPAQLEKIWMHPFFDDLKDAIAALVDDPGRSGVAQAMKDRLEDKIPAEQASGAIFTLTGKETVVESAISVKCLLGQVYRRLPGLTDYNDASMCVYSGPVQSGTNRPVKWFSRHVQTTADGAAWAREKGIRSTRSVGWIHTGDLNLDDDTKLEKFLGHYEAELRTVSVLVLPHHGSVRSYGRDLGRLDALARTLDDRPLFLAPALPTGRYKHPDDSVMTQCRTSGFAHIVDDKRATLFQESVRCGYPYIVIFD</sequence>
<evidence type="ECO:0000313" key="2">
    <source>
        <dbReference type="Proteomes" id="UP000494330"/>
    </source>
</evidence>
<evidence type="ECO:0008006" key="3">
    <source>
        <dbReference type="Google" id="ProtNLM"/>
    </source>
</evidence>
<dbReference type="InterPro" id="IPR036866">
    <property type="entry name" value="RibonucZ/Hydroxyglut_hydro"/>
</dbReference>
<name>A0A6J5DAU0_9BURK</name>
<gene>
    <name evidence="1" type="ORF">BPA30113_00256</name>
</gene>
<proteinExistence type="predicted"/>
<dbReference type="Proteomes" id="UP000494330">
    <property type="component" value="Unassembled WGS sequence"/>
</dbReference>
<keyword evidence="2" id="KW-1185">Reference proteome</keyword>
<reference evidence="1 2" key="1">
    <citation type="submission" date="2019-09" db="EMBL/GenBank/DDBJ databases">
        <authorList>
            <person name="Depoorter E."/>
        </authorList>
    </citation>
    <scope>NUCLEOTIDE SEQUENCE [LARGE SCALE GENOMIC DNA]</scope>
    <source>
        <strain evidence="1">LMG 30113</strain>
    </source>
</reference>
<dbReference type="RefSeq" id="WP_034200131.1">
    <property type="nucleotide sequence ID" value="NZ_CABVQD010000001.1"/>
</dbReference>
<organism evidence="1 2">
    <name type="scientific">Burkholderia paludis</name>
    <dbReference type="NCBI Taxonomy" id="1506587"/>
    <lineage>
        <taxon>Bacteria</taxon>
        <taxon>Pseudomonadati</taxon>
        <taxon>Pseudomonadota</taxon>
        <taxon>Betaproteobacteria</taxon>
        <taxon>Burkholderiales</taxon>
        <taxon>Burkholderiaceae</taxon>
        <taxon>Burkholderia</taxon>
        <taxon>Burkholderia cepacia complex</taxon>
    </lineage>
</organism>
<dbReference type="Gene3D" id="3.60.15.10">
    <property type="entry name" value="Ribonuclease Z/Hydroxyacylglutathione hydrolase-like"/>
    <property type="match status" value="1"/>
</dbReference>